<dbReference type="Proteomes" id="UP000193309">
    <property type="component" value="Unassembled WGS sequence"/>
</dbReference>
<accession>A0A1X7I0E0</accession>
<dbReference type="GO" id="GO:0016301">
    <property type="term" value="F:kinase activity"/>
    <property type="evidence" value="ECO:0007669"/>
    <property type="project" value="UniProtKB-KW"/>
</dbReference>
<dbReference type="STRING" id="1610489.SAMN06295981_0255"/>
<dbReference type="EMBL" id="FXAR01000001">
    <property type="protein sequence ID" value="SMG07338.1"/>
    <property type="molecule type" value="Genomic_DNA"/>
</dbReference>
<name>A0A1X7I0E0_9CORY</name>
<evidence type="ECO:0000313" key="2">
    <source>
        <dbReference type="Proteomes" id="UP000193309"/>
    </source>
</evidence>
<dbReference type="OrthoDB" id="3787729at2"/>
<evidence type="ECO:0000313" key="1">
    <source>
        <dbReference type="EMBL" id="SMG07338.1"/>
    </source>
</evidence>
<protein>
    <submittedName>
        <fullName evidence="1">Maltokinase</fullName>
    </submittedName>
</protein>
<keyword evidence="1" id="KW-0808">Transferase</keyword>
<dbReference type="RefSeq" id="WP_085548432.1">
    <property type="nucleotide sequence ID" value="NZ_FXAR01000001.1"/>
</dbReference>
<dbReference type="SUPFAM" id="SSF56112">
    <property type="entry name" value="Protein kinase-like (PK-like)"/>
    <property type="match status" value="1"/>
</dbReference>
<organism evidence="1 2">
    <name type="scientific">Corynebacterium pollutisoli</name>
    <dbReference type="NCBI Taxonomy" id="1610489"/>
    <lineage>
        <taxon>Bacteria</taxon>
        <taxon>Bacillati</taxon>
        <taxon>Actinomycetota</taxon>
        <taxon>Actinomycetes</taxon>
        <taxon>Mycobacteriales</taxon>
        <taxon>Corynebacteriaceae</taxon>
        <taxon>Corynebacterium</taxon>
    </lineage>
</organism>
<gene>
    <name evidence="1" type="ORF">SAMN06295981_0255</name>
</gene>
<dbReference type="InterPro" id="IPR011009">
    <property type="entry name" value="Kinase-like_dom_sf"/>
</dbReference>
<dbReference type="Gene3D" id="3.90.1200.10">
    <property type="match status" value="1"/>
</dbReference>
<dbReference type="AlphaFoldDB" id="A0A1X7I0E0"/>
<proteinExistence type="predicted"/>
<sequence>MDLTRMLADARFYGAKSEPVDAVDIVSETPAGDARLLILRVNGRHLYQVLVDADGHDILHDSPELYLAARHLPQGEAKAIDGEQSNTSLIVDDRMVKVFRHLEPGLNPDVELLSRIADCPNIAPVRDWVSETIDGEEHTLAMVQDFVPDADDGWRYALGFASHAAPFGPEASLLGEATRCVHEALAGAFPVGVDKPSFLRSLDELVGRAAVLEEFADRARAFYEGLGDEVDVQRVHGDLHLGQVLRTPDTYILIDFEGEPARPLAERRRPDSPLRDVAGILRSLDYAAHVAGAGPEWAEAAGDAFLEGYGVERSLLLDAYVLDKALYEVVYESDNRPDWVDIPLAAVRRILG</sequence>
<keyword evidence="1" id="KW-0418">Kinase</keyword>
<keyword evidence="2" id="KW-1185">Reference proteome</keyword>
<reference evidence="2" key="1">
    <citation type="submission" date="2017-04" db="EMBL/GenBank/DDBJ databases">
        <authorList>
            <person name="Varghese N."/>
            <person name="Submissions S."/>
        </authorList>
    </citation>
    <scope>NUCLEOTIDE SEQUENCE [LARGE SCALE GENOMIC DNA]</scope>
    <source>
        <strain evidence="2">VDS</strain>
    </source>
</reference>